<protein>
    <submittedName>
        <fullName evidence="2">Piso0_002112 protein</fullName>
    </submittedName>
</protein>
<evidence type="ECO:0000313" key="2">
    <source>
        <dbReference type="EMBL" id="CCE82387.1"/>
    </source>
</evidence>
<accession>G8YBQ6</accession>
<organism evidence="2 3">
    <name type="scientific">Pichia sorbitophila (strain ATCC MYA-4447 / BCRC 22081 / CBS 7064 / NBRC 10061 / NRRL Y-12695)</name>
    <name type="common">Hybrid yeast</name>
    <dbReference type="NCBI Taxonomy" id="559304"/>
    <lineage>
        <taxon>Eukaryota</taxon>
        <taxon>Fungi</taxon>
        <taxon>Dikarya</taxon>
        <taxon>Ascomycota</taxon>
        <taxon>Saccharomycotina</taxon>
        <taxon>Pichiomycetes</taxon>
        <taxon>Debaryomycetaceae</taxon>
        <taxon>Millerozyma</taxon>
    </lineage>
</organism>
<feature type="region of interest" description="Disordered" evidence="1">
    <location>
        <begin position="1"/>
        <end position="22"/>
    </location>
</feature>
<dbReference type="HOGENOM" id="CLU_1644346_0_0_1"/>
<dbReference type="EMBL" id="FO082050">
    <property type="protein sequence ID" value="CCE82387.1"/>
    <property type="molecule type" value="Genomic_DNA"/>
</dbReference>
<proteinExistence type="predicted"/>
<evidence type="ECO:0000256" key="1">
    <source>
        <dbReference type="SAM" id="MobiDB-lite"/>
    </source>
</evidence>
<keyword evidence="3" id="KW-1185">Reference proteome</keyword>
<dbReference type="InParanoid" id="G8YBQ6"/>
<sequence length="161" mass="18002">MSHRYRRARTDSAAASVAKGGPRAAAVPRRRVLPIQHAASLASRDVHVDLEISRLGISPCQTRLWTPSHLCTLLLVHHGTDSHRKERPDLKVRPFANLPTPSYSGLSYMSLCDQAHSRDDTRCRSRYAGDNGRCWLRSGPSTMANPFFRLPAHRLTRPTLA</sequence>
<evidence type="ECO:0000313" key="3">
    <source>
        <dbReference type="Proteomes" id="UP000005222"/>
    </source>
</evidence>
<reference evidence="2 3" key="1">
    <citation type="journal article" date="2012" name="G3 (Bethesda)">
        <title>Pichia sorbitophila, an interspecies yeast hybrid reveals early steps of genome resolution following polyploidization.</title>
        <authorList>
            <person name="Leh Louis V."/>
            <person name="Despons L."/>
            <person name="Friedrich A."/>
            <person name="Martin T."/>
            <person name="Durrens P."/>
            <person name="Casaregola S."/>
            <person name="Neuveglise C."/>
            <person name="Fairhead C."/>
            <person name="Marck C."/>
            <person name="Cruz J.A."/>
            <person name="Straub M.L."/>
            <person name="Kugler V."/>
            <person name="Sacerdot C."/>
            <person name="Uzunov Z."/>
            <person name="Thierry A."/>
            <person name="Weiss S."/>
            <person name="Bleykasten C."/>
            <person name="De Montigny J."/>
            <person name="Jacques N."/>
            <person name="Jung P."/>
            <person name="Lemaire M."/>
            <person name="Mallet S."/>
            <person name="Morel G."/>
            <person name="Richard G.F."/>
            <person name="Sarkar A."/>
            <person name="Savel G."/>
            <person name="Schacherer J."/>
            <person name="Seret M.L."/>
            <person name="Talla E."/>
            <person name="Samson G."/>
            <person name="Jubin C."/>
            <person name="Poulain J."/>
            <person name="Vacherie B."/>
            <person name="Barbe V."/>
            <person name="Pelletier E."/>
            <person name="Sherman D.J."/>
            <person name="Westhof E."/>
            <person name="Weissenbach J."/>
            <person name="Baret P.V."/>
            <person name="Wincker P."/>
            <person name="Gaillardin C."/>
            <person name="Dujon B."/>
            <person name="Souciet J.L."/>
        </authorList>
    </citation>
    <scope>NUCLEOTIDE SEQUENCE [LARGE SCALE GENOMIC DNA]</scope>
    <source>
        <strain evidence="3">ATCC MYA-4447 / BCRC 22081 / CBS 7064 / NBRC 10061 / NRRL Y-12695</strain>
    </source>
</reference>
<gene>
    <name evidence="2" type="primary">Piso0_002112</name>
    <name evidence="2" type="ORF">GNLVRS01_PISO0J04915g</name>
</gene>
<name>G8YBQ6_PICSO</name>
<dbReference type="Proteomes" id="UP000005222">
    <property type="component" value="Chromosome J"/>
</dbReference>
<dbReference type="AlphaFoldDB" id="G8YBQ6"/>